<dbReference type="PATRIC" id="fig|670052.7.peg.3335"/>
<sequence>MSAQRPDEHVLTGRFVCLERLSHAHLPELHRAIAHPAVFAGGYGGGPHGLPADLDEFVAFASKYYQWDALPYAVRVVSGPHAGDLVGTSTLGDIDLPNEALHLGWTAYAPQVWGTAVNPETKLLMLGAAFEHGFGRVKIQADVLNSRSRAAILGIGAQFEGINRRVQRRADGSWRDTAVYSVLADEWPVVQAGLQKRLEGFAGTSVEYSNPRAPRRRVTPA</sequence>
<dbReference type="AlphaFoldDB" id="A0A1B1BND0"/>
<feature type="domain" description="N-acetyltransferase" evidence="1">
    <location>
        <begin position="17"/>
        <end position="157"/>
    </location>
</feature>
<dbReference type="STRING" id="670052.PA27867_3242"/>
<dbReference type="Gene3D" id="3.40.630.30">
    <property type="match status" value="1"/>
</dbReference>
<keyword evidence="2" id="KW-0808">Transferase</keyword>
<dbReference type="RefSeq" id="WP_066598132.1">
    <property type="nucleotide sequence ID" value="NZ_CP016282.1"/>
</dbReference>
<dbReference type="KEGG" id="cart:PA27867_3242"/>
<dbReference type="PANTHER" id="PTHR43610:SF1">
    <property type="entry name" value="N-ACETYLTRANSFERASE DOMAIN-CONTAINING PROTEIN"/>
    <property type="match status" value="1"/>
</dbReference>
<dbReference type="Pfam" id="PF13302">
    <property type="entry name" value="Acetyltransf_3"/>
    <property type="match status" value="1"/>
</dbReference>
<dbReference type="EMBL" id="CP016282">
    <property type="protein sequence ID" value="ANP74172.1"/>
    <property type="molecule type" value="Genomic_DNA"/>
</dbReference>
<protein>
    <submittedName>
        <fullName evidence="2">Acetyltransferase</fullName>
    </submittedName>
</protein>
<dbReference type="InterPro" id="IPR016181">
    <property type="entry name" value="Acyl_CoA_acyltransferase"/>
</dbReference>
<dbReference type="GO" id="GO:0016747">
    <property type="term" value="F:acyltransferase activity, transferring groups other than amino-acyl groups"/>
    <property type="evidence" value="ECO:0007669"/>
    <property type="project" value="InterPro"/>
</dbReference>
<gene>
    <name evidence="2" type="ORF">PA27867_3242</name>
</gene>
<evidence type="ECO:0000313" key="2">
    <source>
        <dbReference type="EMBL" id="ANP74172.1"/>
    </source>
</evidence>
<keyword evidence="3" id="KW-1185">Reference proteome</keyword>
<accession>A0A1B1BND0</accession>
<dbReference type="Proteomes" id="UP000092582">
    <property type="component" value="Chromosome 1"/>
</dbReference>
<organism evidence="2 3">
    <name type="scientific">Cryobacterium arcticum</name>
    <dbReference type="NCBI Taxonomy" id="670052"/>
    <lineage>
        <taxon>Bacteria</taxon>
        <taxon>Bacillati</taxon>
        <taxon>Actinomycetota</taxon>
        <taxon>Actinomycetes</taxon>
        <taxon>Micrococcales</taxon>
        <taxon>Microbacteriaceae</taxon>
        <taxon>Cryobacterium</taxon>
    </lineage>
</organism>
<name>A0A1B1BND0_9MICO</name>
<dbReference type="OrthoDB" id="9795199at2"/>
<reference evidence="2 3" key="1">
    <citation type="submission" date="2016-06" db="EMBL/GenBank/DDBJ databases">
        <title>Genome sequencing of Cryobacterium arcticum PAMC 27867.</title>
        <authorList>
            <person name="Lee J."/>
            <person name="Kim O.-S."/>
        </authorList>
    </citation>
    <scope>NUCLEOTIDE SEQUENCE [LARGE SCALE GENOMIC DNA]</scope>
    <source>
        <strain evidence="2 3">PAMC 27867</strain>
    </source>
</reference>
<proteinExistence type="predicted"/>
<evidence type="ECO:0000259" key="1">
    <source>
        <dbReference type="Pfam" id="PF13302"/>
    </source>
</evidence>
<dbReference type="SUPFAM" id="SSF55729">
    <property type="entry name" value="Acyl-CoA N-acyltransferases (Nat)"/>
    <property type="match status" value="1"/>
</dbReference>
<dbReference type="InterPro" id="IPR000182">
    <property type="entry name" value="GNAT_dom"/>
</dbReference>
<evidence type="ECO:0000313" key="3">
    <source>
        <dbReference type="Proteomes" id="UP000092582"/>
    </source>
</evidence>
<dbReference type="PANTHER" id="PTHR43610">
    <property type="entry name" value="BLL6696 PROTEIN"/>
    <property type="match status" value="1"/>
</dbReference>